<dbReference type="SUPFAM" id="SSF56112">
    <property type="entry name" value="Protein kinase-like (PK-like)"/>
    <property type="match status" value="1"/>
</dbReference>
<dbReference type="EMBL" id="CAFBPN010000041">
    <property type="protein sequence ID" value="CAB5021381.1"/>
    <property type="molecule type" value="Genomic_DNA"/>
</dbReference>
<feature type="domain" description="Protein kinase" evidence="8">
    <location>
        <begin position="15"/>
        <end position="274"/>
    </location>
</feature>
<feature type="transmembrane region" description="Helical" evidence="7">
    <location>
        <begin position="358"/>
        <end position="375"/>
    </location>
</feature>
<dbReference type="GO" id="GO:0004674">
    <property type="term" value="F:protein serine/threonine kinase activity"/>
    <property type="evidence" value="ECO:0007669"/>
    <property type="project" value="UniProtKB-KW"/>
</dbReference>
<dbReference type="SMART" id="SM00220">
    <property type="entry name" value="S_TKc"/>
    <property type="match status" value="1"/>
</dbReference>
<evidence type="ECO:0000256" key="2">
    <source>
        <dbReference type="ARBA" id="ARBA00022679"/>
    </source>
</evidence>
<dbReference type="Pfam" id="PF00069">
    <property type="entry name" value="Pkinase"/>
    <property type="match status" value="1"/>
</dbReference>
<accession>A0A6J7QX15</accession>
<dbReference type="PANTHER" id="PTHR43289:SF6">
    <property type="entry name" value="SERINE_THREONINE-PROTEIN KINASE NEKL-3"/>
    <property type="match status" value="1"/>
</dbReference>
<evidence type="ECO:0000256" key="4">
    <source>
        <dbReference type="ARBA" id="ARBA00022777"/>
    </source>
</evidence>
<keyword evidence="4" id="KW-0418">Kinase</keyword>
<reference evidence="9" key="1">
    <citation type="submission" date="2020-05" db="EMBL/GenBank/DDBJ databases">
        <authorList>
            <person name="Chiriac C."/>
            <person name="Salcher M."/>
            <person name="Ghai R."/>
            <person name="Kavagutti S V."/>
        </authorList>
    </citation>
    <scope>NUCLEOTIDE SEQUENCE</scope>
</reference>
<keyword evidence="7" id="KW-1133">Transmembrane helix</keyword>
<keyword evidence="5" id="KW-0067">ATP-binding</keyword>
<keyword evidence="2" id="KW-0808">Transferase</keyword>
<dbReference type="GO" id="GO:0005524">
    <property type="term" value="F:ATP binding"/>
    <property type="evidence" value="ECO:0007669"/>
    <property type="project" value="UniProtKB-KW"/>
</dbReference>
<dbReference type="PROSITE" id="PS00107">
    <property type="entry name" value="PROTEIN_KINASE_ATP"/>
    <property type="match status" value="1"/>
</dbReference>
<keyword evidence="1" id="KW-0723">Serine/threonine-protein kinase</keyword>
<keyword evidence="7" id="KW-0472">Membrane</keyword>
<feature type="compositionally biased region" description="Acidic residues" evidence="6">
    <location>
        <begin position="410"/>
        <end position="420"/>
    </location>
</feature>
<keyword evidence="3" id="KW-0547">Nucleotide-binding</keyword>
<evidence type="ECO:0000256" key="7">
    <source>
        <dbReference type="SAM" id="Phobius"/>
    </source>
</evidence>
<dbReference type="PROSITE" id="PS00108">
    <property type="entry name" value="PROTEIN_KINASE_ST"/>
    <property type="match status" value="1"/>
</dbReference>
<dbReference type="PROSITE" id="PS50011">
    <property type="entry name" value="PROTEIN_KINASE_DOM"/>
    <property type="match status" value="1"/>
</dbReference>
<evidence type="ECO:0000256" key="3">
    <source>
        <dbReference type="ARBA" id="ARBA00022741"/>
    </source>
</evidence>
<protein>
    <submittedName>
        <fullName evidence="9">Unannotated protein</fullName>
    </submittedName>
</protein>
<keyword evidence="7" id="KW-0812">Transmembrane</keyword>
<name>A0A6J7QX15_9ZZZZ</name>
<feature type="region of interest" description="Disordered" evidence="6">
    <location>
        <begin position="408"/>
        <end position="427"/>
    </location>
</feature>
<evidence type="ECO:0000313" key="9">
    <source>
        <dbReference type="EMBL" id="CAB5021381.1"/>
    </source>
</evidence>
<dbReference type="Gene3D" id="1.10.510.10">
    <property type="entry name" value="Transferase(Phosphotransferase) domain 1"/>
    <property type="match status" value="1"/>
</dbReference>
<feature type="region of interest" description="Disordered" evidence="6">
    <location>
        <begin position="310"/>
        <end position="344"/>
    </location>
</feature>
<dbReference type="CDD" id="cd14014">
    <property type="entry name" value="STKc_PknB_like"/>
    <property type="match status" value="1"/>
</dbReference>
<organism evidence="9">
    <name type="scientific">freshwater metagenome</name>
    <dbReference type="NCBI Taxonomy" id="449393"/>
    <lineage>
        <taxon>unclassified sequences</taxon>
        <taxon>metagenomes</taxon>
        <taxon>ecological metagenomes</taxon>
    </lineage>
</organism>
<dbReference type="InterPro" id="IPR011009">
    <property type="entry name" value="Kinase-like_dom_sf"/>
</dbReference>
<evidence type="ECO:0000256" key="6">
    <source>
        <dbReference type="SAM" id="MobiDB-lite"/>
    </source>
</evidence>
<dbReference type="FunFam" id="3.30.200.20:FF:000035">
    <property type="entry name" value="Serine/threonine protein kinase Stk1"/>
    <property type="match status" value="1"/>
</dbReference>
<dbReference type="InterPro" id="IPR000719">
    <property type="entry name" value="Prot_kinase_dom"/>
</dbReference>
<sequence>MSPSLVPNTLIGARYRLVRRIGQGGMAEVWLAKDTSLDRDVAVKVMRAHHDDDRVGNERFRREAKASAALSSPNIVTVYDVVEDAGRQAVVMEYINGQSLRELLDKRHRISPGLTVHIGMAVATALDAAHVKDLVHRDIKPANILITPAGRVLLTDFGIAKTLSGSESDLTNDNIMMGTAKYLSPEQVSGKKLDGRADLYSLGLVLYECLAGRVPFVGGTDVETALARVQGDAPDILKIRPTLQPLLANIIHQMLARDPEQRQPSGEAVRAALYHAREVGLDGTPTGLTPPYGNTMPTSAREMLRDPTPATTTAAAIPGDPVISNPTPRIDTSRSASSSRPVNKALEKRAHRITPTSMLAAAVAIGVVLAGVVLWRSVSSPSSKTPVASASTTPVATGPVNIVNVSSYDPDGDDNSENDDLIPNLRDGKSGTQWRTVCYGNNHFGSKNGVGFVAELSGRSTGTLSVDFGYAPWEVDVYGYSDTVPSKLASWGPALASSASDNPGEATFNISTPSQFVLVYLRSAARSPQCSTTNPFQGVINDISFVSASAP</sequence>
<proteinExistence type="predicted"/>
<dbReference type="Gene3D" id="3.30.200.20">
    <property type="entry name" value="Phosphorylase Kinase, domain 1"/>
    <property type="match status" value="1"/>
</dbReference>
<gene>
    <name evidence="9" type="ORF">UFOPK4098_00888</name>
</gene>
<dbReference type="FunFam" id="1.10.510.10:FF:000021">
    <property type="entry name" value="Serine/threonine protein kinase"/>
    <property type="match status" value="1"/>
</dbReference>
<dbReference type="PANTHER" id="PTHR43289">
    <property type="entry name" value="MITOGEN-ACTIVATED PROTEIN KINASE KINASE KINASE 20-RELATED"/>
    <property type="match status" value="1"/>
</dbReference>
<evidence type="ECO:0000256" key="5">
    <source>
        <dbReference type="ARBA" id="ARBA00022840"/>
    </source>
</evidence>
<evidence type="ECO:0000259" key="8">
    <source>
        <dbReference type="PROSITE" id="PS50011"/>
    </source>
</evidence>
<dbReference type="InterPro" id="IPR008271">
    <property type="entry name" value="Ser/Thr_kinase_AS"/>
</dbReference>
<evidence type="ECO:0000256" key="1">
    <source>
        <dbReference type="ARBA" id="ARBA00022527"/>
    </source>
</evidence>
<dbReference type="AlphaFoldDB" id="A0A6J7QX15"/>
<dbReference type="InterPro" id="IPR017441">
    <property type="entry name" value="Protein_kinase_ATP_BS"/>
</dbReference>